<organism evidence="2 3">
    <name type="scientific">Segatella buccae ATCC 33574</name>
    <dbReference type="NCBI Taxonomy" id="873513"/>
    <lineage>
        <taxon>Bacteria</taxon>
        <taxon>Pseudomonadati</taxon>
        <taxon>Bacteroidota</taxon>
        <taxon>Bacteroidia</taxon>
        <taxon>Bacteroidales</taxon>
        <taxon>Prevotellaceae</taxon>
        <taxon>Segatella</taxon>
    </lineage>
</organism>
<accession>E6KA77</accession>
<dbReference type="EMBL" id="AEPD01000044">
    <property type="protein sequence ID" value="EFU29543.1"/>
    <property type="molecule type" value="Genomic_DNA"/>
</dbReference>
<dbReference type="AlphaFoldDB" id="E6KA77"/>
<feature type="region of interest" description="Disordered" evidence="1">
    <location>
        <begin position="20"/>
        <end position="98"/>
    </location>
</feature>
<keyword evidence="3" id="KW-1185">Reference proteome</keyword>
<dbReference type="HOGENOM" id="CLU_2331361_0_0_10"/>
<name>E6KA77_9BACT</name>
<feature type="compositionally biased region" description="Basic and acidic residues" evidence="1">
    <location>
        <begin position="20"/>
        <end position="42"/>
    </location>
</feature>
<reference evidence="2 3" key="1">
    <citation type="submission" date="2010-10" db="EMBL/GenBank/DDBJ databases">
        <authorList>
            <person name="Muzny D."/>
            <person name="Qin X."/>
            <person name="Deng J."/>
            <person name="Jiang H."/>
            <person name="Liu Y."/>
            <person name="Qu J."/>
            <person name="Song X.-Z."/>
            <person name="Zhang L."/>
            <person name="Thornton R."/>
            <person name="Coyle M."/>
            <person name="Francisco L."/>
            <person name="Jackson L."/>
            <person name="Javaid M."/>
            <person name="Korchina V."/>
            <person name="Kovar C."/>
            <person name="Mata R."/>
            <person name="Mathew T."/>
            <person name="Ngo R."/>
            <person name="Nguyen L."/>
            <person name="Nguyen N."/>
            <person name="Okwuonu G."/>
            <person name="Ongeri F."/>
            <person name="Pham C."/>
            <person name="Simmons D."/>
            <person name="Wilczek-Boney K."/>
            <person name="Hale W."/>
            <person name="Jakkamsetti A."/>
            <person name="Pham P."/>
            <person name="Ruth R."/>
            <person name="San Lucas F."/>
            <person name="Warren J."/>
            <person name="Zhang J."/>
            <person name="Zhao Z."/>
            <person name="Zhou C."/>
            <person name="Zhu D."/>
            <person name="Lee S."/>
            <person name="Bess C."/>
            <person name="Blankenburg K."/>
            <person name="Forbes L."/>
            <person name="Fu Q."/>
            <person name="Gubbala S."/>
            <person name="Hirani K."/>
            <person name="Jayaseelan J.C."/>
            <person name="Lara F."/>
            <person name="Munidasa M."/>
            <person name="Palculict T."/>
            <person name="Patil S."/>
            <person name="Pu L.-L."/>
            <person name="Saada N."/>
            <person name="Tang L."/>
            <person name="Weissenberger G."/>
            <person name="Zhu Y."/>
            <person name="Hemphill L."/>
            <person name="Shang Y."/>
            <person name="Youmans B."/>
            <person name="Ayvaz T."/>
            <person name="Ross M."/>
            <person name="Santibanez J."/>
            <person name="Aqrawi P."/>
            <person name="Gross S."/>
            <person name="Joshi V."/>
            <person name="Fowler G."/>
            <person name="Nazareth L."/>
            <person name="Reid J."/>
            <person name="Worley K."/>
            <person name="Petrosino J."/>
            <person name="Highlander S."/>
            <person name="Gibbs R."/>
        </authorList>
    </citation>
    <scope>NUCLEOTIDE SEQUENCE [LARGE SCALE GENOMIC DNA]</scope>
    <source>
        <strain evidence="2 3">ATCC 33574</strain>
    </source>
</reference>
<evidence type="ECO:0000313" key="3">
    <source>
        <dbReference type="Proteomes" id="UP000003112"/>
    </source>
</evidence>
<evidence type="ECO:0000313" key="2">
    <source>
        <dbReference type="EMBL" id="EFU29543.1"/>
    </source>
</evidence>
<comment type="caution">
    <text evidence="2">The sequence shown here is derived from an EMBL/GenBank/DDBJ whole genome shotgun (WGS) entry which is preliminary data.</text>
</comment>
<sequence>MFTLSTFHTLYLFDKTRAGETCQRERKDESGRPEEHRWEVKKAGCPGERAAPARPNGRNDDTKRLGRLSRRGSLRSPSGPFKRVAGMGRVVKKNQVAE</sequence>
<dbReference type="Proteomes" id="UP000003112">
    <property type="component" value="Unassembled WGS sequence"/>
</dbReference>
<evidence type="ECO:0000256" key="1">
    <source>
        <dbReference type="SAM" id="MobiDB-lite"/>
    </source>
</evidence>
<proteinExistence type="predicted"/>
<gene>
    <name evidence="2" type="ORF">HMPREF6485_2513</name>
</gene>
<protein>
    <submittedName>
        <fullName evidence="2">Uncharacterized protein</fullName>
    </submittedName>
</protein>